<reference evidence="2 3" key="1">
    <citation type="journal article" date="2012" name="Stand. Genomic Sci.">
        <title>Complete genome sequencing and analysis of Saprospira grandis str. Lewin, a predatory marine bacterium.</title>
        <authorList>
            <person name="Saw J.H."/>
            <person name="Yuryev A."/>
            <person name="Kanbe M."/>
            <person name="Hou S."/>
            <person name="Young A.G."/>
            <person name="Aizawa S."/>
            <person name="Alam M."/>
        </authorList>
    </citation>
    <scope>NUCLEOTIDE SEQUENCE [LARGE SCALE GENOMIC DNA]</scope>
    <source>
        <strain evidence="2 3">Lewin</strain>
    </source>
</reference>
<keyword evidence="1" id="KW-0456">Lyase</keyword>
<keyword evidence="3" id="KW-1185">Reference proteome</keyword>
<comment type="cofactor">
    <cofactor evidence="1">
        <name>Mg(2+)</name>
        <dbReference type="ChEBI" id="CHEBI:18420"/>
    </cofactor>
</comment>
<dbReference type="SUPFAM" id="SSF48576">
    <property type="entry name" value="Terpenoid synthases"/>
    <property type="match status" value="1"/>
</dbReference>
<dbReference type="InterPro" id="IPR008949">
    <property type="entry name" value="Isoprenoid_synthase_dom_sf"/>
</dbReference>
<dbReference type="EMBL" id="CP002831">
    <property type="protein sequence ID" value="AFC23359.1"/>
    <property type="molecule type" value="Genomic_DNA"/>
</dbReference>
<keyword evidence="1" id="KW-0479">Metal-binding</keyword>
<dbReference type="PANTHER" id="PTHR35201">
    <property type="entry name" value="TERPENE SYNTHASE"/>
    <property type="match status" value="1"/>
</dbReference>
<dbReference type="STRING" id="984262.SGRA_0620"/>
<evidence type="ECO:0000313" key="3">
    <source>
        <dbReference type="Proteomes" id="UP000007519"/>
    </source>
</evidence>
<dbReference type="GO" id="GO:0046872">
    <property type="term" value="F:metal ion binding"/>
    <property type="evidence" value="ECO:0007669"/>
    <property type="project" value="UniProtKB-KW"/>
</dbReference>
<dbReference type="PANTHER" id="PTHR35201:SF4">
    <property type="entry name" value="BETA-PINACENE SYNTHASE-RELATED"/>
    <property type="match status" value="1"/>
</dbReference>
<accession>H6L0C9</accession>
<dbReference type="HOGENOM" id="CLU_871231_0_0_10"/>
<evidence type="ECO:0000256" key="1">
    <source>
        <dbReference type="RuleBase" id="RU366034"/>
    </source>
</evidence>
<gene>
    <name evidence="2" type="ordered locus">SGRA_0620</name>
</gene>
<proteinExistence type="inferred from homology"/>
<protein>
    <recommendedName>
        <fullName evidence="1">Terpene synthase</fullName>
        <ecNumber evidence="1">4.2.3.-</ecNumber>
    </recommendedName>
</protein>
<dbReference type="AlphaFoldDB" id="H6L0C9"/>
<dbReference type="Proteomes" id="UP000007519">
    <property type="component" value="Chromosome"/>
</dbReference>
<dbReference type="InterPro" id="IPR034686">
    <property type="entry name" value="Terpene_cyclase-like_2"/>
</dbReference>
<dbReference type="Pfam" id="PF19086">
    <property type="entry name" value="Terpene_syn_C_2"/>
    <property type="match status" value="1"/>
</dbReference>
<dbReference type="GO" id="GO:0010333">
    <property type="term" value="F:terpene synthase activity"/>
    <property type="evidence" value="ECO:0007669"/>
    <property type="project" value="InterPro"/>
</dbReference>
<dbReference type="EC" id="4.2.3.-" evidence="1"/>
<comment type="similarity">
    <text evidence="1">Belongs to the terpene synthase family.</text>
</comment>
<name>H6L0C9_SAPGL</name>
<sequence length="319" mass="37128">MYSFPPLYSNSLKMSLKAYALFPQRAKLLIGAADLAQKLGIKTSAYSSHHDFIPDLYPKASYQRLLDVTIFFNTLYYFDNIFGEDCFADSGLKNKPELNQFLQLWKTADWKESPIIEVNNFAQGLLQFRERLLRHSTTDFFYRFSENLYLHLKEALCPKGQDDLQEYIISRRWTSGMDVTLDLYEYTHNSYLSASLLSNAKIQRLKYLVNIHAALSNDLFSYPAEEGSVFNLVAVLSTKLLSKEKALEEAVQLVNSFEEEFSVLYARKKEILAELPLVDYGQAEEYIDWLAHAMGASYIWQVNTNRYKHPQHYFEDMRL</sequence>
<evidence type="ECO:0000313" key="2">
    <source>
        <dbReference type="EMBL" id="AFC23359.1"/>
    </source>
</evidence>
<dbReference type="KEGG" id="sgn:SGRA_0620"/>
<organism evidence="2 3">
    <name type="scientific">Saprospira grandis (strain Lewin)</name>
    <dbReference type="NCBI Taxonomy" id="984262"/>
    <lineage>
        <taxon>Bacteria</taxon>
        <taxon>Pseudomonadati</taxon>
        <taxon>Bacteroidota</taxon>
        <taxon>Saprospiria</taxon>
        <taxon>Saprospirales</taxon>
        <taxon>Saprospiraceae</taxon>
        <taxon>Saprospira</taxon>
    </lineage>
</organism>
<dbReference type="Gene3D" id="1.10.600.10">
    <property type="entry name" value="Farnesyl Diphosphate Synthase"/>
    <property type="match status" value="1"/>
</dbReference>
<keyword evidence="1" id="KW-0460">Magnesium</keyword>